<name>A0A327ZMJ0_9ACTN</name>
<dbReference type="RefSeq" id="WP_111647421.1">
    <property type="nucleotide sequence ID" value="NZ_JACHWI010000003.1"/>
</dbReference>
<organism evidence="2 3">
    <name type="scientific">Actinoplanes lutulentus</name>
    <dbReference type="NCBI Taxonomy" id="1287878"/>
    <lineage>
        <taxon>Bacteria</taxon>
        <taxon>Bacillati</taxon>
        <taxon>Actinomycetota</taxon>
        <taxon>Actinomycetes</taxon>
        <taxon>Micromonosporales</taxon>
        <taxon>Micromonosporaceae</taxon>
        <taxon>Actinoplanes</taxon>
    </lineage>
</organism>
<keyword evidence="1" id="KW-1133">Transmembrane helix</keyword>
<evidence type="ECO:0000313" key="2">
    <source>
        <dbReference type="EMBL" id="RAK42244.1"/>
    </source>
</evidence>
<dbReference type="AlphaFoldDB" id="A0A327ZMJ0"/>
<protein>
    <submittedName>
        <fullName evidence="2">Uncharacterized protein</fullName>
    </submittedName>
</protein>
<comment type="caution">
    <text evidence="2">The sequence shown here is derived from an EMBL/GenBank/DDBJ whole genome shotgun (WGS) entry which is preliminary data.</text>
</comment>
<evidence type="ECO:0000313" key="3">
    <source>
        <dbReference type="Proteomes" id="UP000249341"/>
    </source>
</evidence>
<keyword evidence="1" id="KW-0472">Membrane</keyword>
<accession>A0A327ZMJ0</accession>
<sequence length="166" mass="17747">MATTTRSVSAVLVVAAIAATAFWFLKDSGEQPLDEAFQAELITRVTPLVEEQITETWSSGAGRMACAVRPVGVEPASAATITEVTTVYAWARCDTRTAEGSGTVTPVAVHLTPAGRVEAPTDAQWDAGEAGEMFPERLHDDLLEGRTAEMDAALETALRERIRELS</sequence>
<reference evidence="2 3" key="1">
    <citation type="submission" date="2018-06" db="EMBL/GenBank/DDBJ databases">
        <title>Genomic Encyclopedia of Type Strains, Phase III (KMG-III): the genomes of soil and plant-associated and newly described type strains.</title>
        <authorList>
            <person name="Whitman W."/>
        </authorList>
    </citation>
    <scope>NUCLEOTIDE SEQUENCE [LARGE SCALE GENOMIC DNA]</scope>
    <source>
        <strain evidence="2 3">CGMCC 4.7090</strain>
    </source>
</reference>
<dbReference type="EMBL" id="QLMJ01000002">
    <property type="protein sequence ID" value="RAK42244.1"/>
    <property type="molecule type" value="Genomic_DNA"/>
</dbReference>
<evidence type="ECO:0000256" key="1">
    <source>
        <dbReference type="SAM" id="Phobius"/>
    </source>
</evidence>
<gene>
    <name evidence="2" type="ORF">B0I29_10269</name>
</gene>
<proteinExistence type="predicted"/>
<keyword evidence="1" id="KW-0812">Transmembrane</keyword>
<dbReference type="Proteomes" id="UP000249341">
    <property type="component" value="Unassembled WGS sequence"/>
</dbReference>
<feature type="transmembrane region" description="Helical" evidence="1">
    <location>
        <begin position="7"/>
        <end position="25"/>
    </location>
</feature>
<keyword evidence="3" id="KW-1185">Reference proteome</keyword>
<dbReference type="OrthoDB" id="3540094at2"/>